<sequence length="141" mass="15257">MASAYMRRREAIEAGGGRTGEMSGVHAVRGASEPHALRREEPGRDAAVAARRATPRQGVENRPTVTHPWTRPHPHPRCRSSPRVPHQSLRTHLGGGAEIRVGRSRRSHCSGARDGRRERVSGVSSSSPPWRLPGDAGDGPC</sequence>
<protein>
    <submittedName>
        <fullName evidence="2">Uncharacterized protein</fullName>
    </submittedName>
</protein>
<gene>
    <name evidence="2" type="ORF">CERSUDRAFT_69656</name>
</gene>
<feature type="compositionally biased region" description="Basic and acidic residues" evidence="1">
    <location>
        <begin position="111"/>
        <end position="120"/>
    </location>
</feature>
<feature type="compositionally biased region" description="Basic and acidic residues" evidence="1">
    <location>
        <begin position="35"/>
        <end position="44"/>
    </location>
</feature>
<dbReference type="HOGENOM" id="CLU_1825064_0_0_1"/>
<keyword evidence="3" id="KW-1185">Reference proteome</keyword>
<reference evidence="2 3" key="1">
    <citation type="journal article" date="2012" name="Proc. Natl. Acad. Sci. U.S.A.">
        <title>Comparative genomics of Ceriporiopsis subvermispora and Phanerochaete chrysosporium provide insight into selective ligninolysis.</title>
        <authorList>
            <person name="Fernandez-Fueyo E."/>
            <person name="Ruiz-Duenas F.J."/>
            <person name="Ferreira P."/>
            <person name="Floudas D."/>
            <person name="Hibbett D.S."/>
            <person name="Canessa P."/>
            <person name="Larrondo L.F."/>
            <person name="James T.Y."/>
            <person name="Seelenfreund D."/>
            <person name="Lobos S."/>
            <person name="Polanco R."/>
            <person name="Tello M."/>
            <person name="Honda Y."/>
            <person name="Watanabe T."/>
            <person name="Watanabe T."/>
            <person name="Ryu J.S."/>
            <person name="Kubicek C.P."/>
            <person name="Schmoll M."/>
            <person name="Gaskell J."/>
            <person name="Hammel K.E."/>
            <person name="St John F.J."/>
            <person name="Vanden Wymelenberg A."/>
            <person name="Sabat G."/>
            <person name="Splinter BonDurant S."/>
            <person name="Syed K."/>
            <person name="Yadav J.S."/>
            <person name="Doddapaneni H."/>
            <person name="Subramanian V."/>
            <person name="Lavin J.L."/>
            <person name="Oguiza J.A."/>
            <person name="Perez G."/>
            <person name="Pisabarro A.G."/>
            <person name="Ramirez L."/>
            <person name="Santoyo F."/>
            <person name="Master E."/>
            <person name="Coutinho P.M."/>
            <person name="Henrissat B."/>
            <person name="Lombard V."/>
            <person name="Magnuson J.K."/>
            <person name="Kuees U."/>
            <person name="Hori C."/>
            <person name="Igarashi K."/>
            <person name="Samejima M."/>
            <person name="Held B.W."/>
            <person name="Barry K.W."/>
            <person name="LaButti K.M."/>
            <person name="Lapidus A."/>
            <person name="Lindquist E.A."/>
            <person name="Lucas S.M."/>
            <person name="Riley R."/>
            <person name="Salamov A.A."/>
            <person name="Hoffmeister D."/>
            <person name="Schwenk D."/>
            <person name="Hadar Y."/>
            <person name="Yarden O."/>
            <person name="de Vries R.P."/>
            <person name="Wiebenga A."/>
            <person name="Stenlid J."/>
            <person name="Eastwood D."/>
            <person name="Grigoriev I.V."/>
            <person name="Berka R.M."/>
            <person name="Blanchette R.A."/>
            <person name="Kersten P."/>
            <person name="Martinez A.T."/>
            <person name="Vicuna R."/>
            <person name="Cullen D."/>
        </authorList>
    </citation>
    <scope>NUCLEOTIDE SEQUENCE [LARGE SCALE GENOMIC DNA]</scope>
    <source>
        <strain evidence="2 3">B</strain>
    </source>
</reference>
<proteinExistence type="predicted"/>
<name>M2QWT8_CERS8</name>
<accession>M2QWT8</accession>
<evidence type="ECO:0000256" key="1">
    <source>
        <dbReference type="SAM" id="MobiDB-lite"/>
    </source>
</evidence>
<evidence type="ECO:0000313" key="3">
    <source>
        <dbReference type="Proteomes" id="UP000016930"/>
    </source>
</evidence>
<feature type="compositionally biased region" description="Basic residues" evidence="1">
    <location>
        <begin position="70"/>
        <end position="80"/>
    </location>
</feature>
<feature type="region of interest" description="Disordered" evidence="1">
    <location>
        <begin position="1"/>
        <end position="141"/>
    </location>
</feature>
<dbReference type="Proteomes" id="UP000016930">
    <property type="component" value="Unassembled WGS sequence"/>
</dbReference>
<dbReference type="AlphaFoldDB" id="M2QWT8"/>
<organism evidence="2 3">
    <name type="scientific">Ceriporiopsis subvermispora (strain B)</name>
    <name type="common">White-rot fungus</name>
    <name type="synonym">Gelatoporia subvermispora</name>
    <dbReference type="NCBI Taxonomy" id="914234"/>
    <lineage>
        <taxon>Eukaryota</taxon>
        <taxon>Fungi</taxon>
        <taxon>Dikarya</taxon>
        <taxon>Basidiomycota</taxon>
        <taxon>Agaricomycotina</taxon>
        <taxon>Agaricomycetes</taxon>
        <taxon>Polyporales</taxon>
        <taxon>Gelatoporiaceae</taxon>
        <taxon>Gelatoporia</taxon>
    </lineage>
</organism>
<evidence type="ECO:0000313" key="2">
    <source>
        <dbReference type="EMBL" id="EMD30966.1"/>
    </source>
</evidence>
<dbReference type="EMBL" id="KB445827">
    <property type="protein sequence ID" value="EMD30966.1"/>
    <property type="molecule type" value="Genomic_DNA"/>
</dbReference>